<dbReference type="eggNOG" id="COG2205">
    <property type="taxonomic scope" value="Bacteria"/>
</dbReference>
<keyword evidence="13 14" id="KW-0472">Membrane</keyword>
<dbReference type="SUPFAM" id="SSF55874">
    <property type="entry name" value="ATPase domain of HSP90 chaperone/DNA topoisomerase II/histidine kinase"/>
    <property type="match status" value="1"/>
</dbReference>
<dbReference type="Pfam" id="PF00512">
    <property type="entry name" value="HisKA"/>
    <property type="match status" value="1"/>
</dbReference>
<feature type="domain" description="HAMP" evidence="16">
    <location>
        <begin position="178"/>
        <end position="233"/>
    </location>
</feature>
<dbReference type="InterPro" id="IPR004358">
    <property type="entry name" value="Sig_transdc_His_kin-like_C"/>
</dbReference>
<sequence>MLAWPFQSLFWKLFLWFWLTMVSMMAAMVVTVAITVDPSDFLSERRELFRELEIVSRKVERMASGWASHTPFPQFTGSYFYLFDPAGEVVGRRAVPDELMSAYDRTHDRSEPTITFRSGVVVVGPRKVWIGRVPYDLFLTKEMPRLVHWRVTKVLSQQWHLVIIALAVSFLLCILLARYLVVPIRRLQGTSRKLAKGELSTRVDASVRQRGDELGDFARDFDHMAEQLETLVNNKEILLRNVSHELRSPLTRLQISLALARRKSPEADAEHARIEREIERLDELIGEIIRFSRIQHGLSEVACEQVNLEQLLKQLVEDGDFEAQAQNKGVDLIKSQPLEICGVRDWLSSAAENIIRNAIRFTPEGSNVEVSLEQYRRNVIIKVRDKGPGVPEEVLESMFEPFFRVDETRGKENDGFGLGTAIAMGAIANHDGLISARNAHPGLEVTIKIPLDNKLNV</sequence>
<comment type="catalytic activity">
    <reaction evidence="1">
        <text>ATP + protein L-histidine = ADP + protein N-phospho-L-histidine.</text>
        <dbReference type="EC" id="2.7.13.3"/>
    </reaction>
</comment>
<feature type="domain" description="Histidine kinase" evidence="15">
    <location>
        <begin position="241"/>
        <end position="453"/>
    </location>
</feature>
<keyword evidence="5" id="KW-0597">Phosphoprotein</keyword>
<dbReference type="AlphaFoldDB" id="A0A081NMB6"/>
<evidence type="ECO:0000256" key="7">
    <source>
        <dbReference type="ARBA" id="ARBA00022692"/>
    </source>
</evidence>
<dbReference type="InterPro" id="IPR036097">
    <property type="entry name" value="HisK_dim/P_sf"/>
</dbReference>
<dbReference type="InterPro" id="IPR003594">
    <property type="entry name" value="HATPase_dom"/>
</dbReference>
<dbReference type="SUPFAM" id="SSF158472">
    <property type="entry name" value="HAMP domain-like"/>
    <property type="match status" value="1"/>
</dbReference>
<gene>
    <name evidence="17" type="ORF">GZ78_06710</name>
</gene>
<evidence type="ECO:0000256" key="13">
    <source>
        <dbReference type="ARBA" id="ARBA00023136"/>
    </source>
</evidence>
<dbReference type="GO" id="GO:0005886">
    <property type="term" value="C:plasma membrane"/>
    <property type="evidence" value="ECO:0007669"/>
    <property type="project" value="UniProtKB-SubCell"/>
</dbReference>
<name>A0A081NMB6_9GAMM</name>
<evidence type="ECO:0000256" key="5">
    <source>
        <dbReference type="ARBA" id="ARBA00022553"/>
    </source>
</evidence>
<dbReference type="STRING" id="1137799.GZ78_06710"/>
<evidence type="ECO:0000256" key="10">
    <source>
        <dbReference type="ARBA" id="ARBA00022840"/>
    </source>
</evidence>
<dbReference type="SMART" id="SM00304">
    <property type="entry name" value="HAMP"/>
    <property type="match status" value="1"/>
</dbReference>
<evidence type="ECO:0000256" key="12">
    <source>
        <dbReference type="ARBA" id="ARBA00023012"/>
    </source>
</evidence>
<keyword evidence="8" id="KW-0547">Nucleotide-binding</keyword>
<feature type="transmembrane region" description="Helical" evidence="14">
    <location>
        <begin position="159"/>
        <end position="181"/>
    </location>
</feature>
<evidence type="ECO:0000256" key="6">
    <source>
        <dbReference type="ARBA" id="ARBA00022679"/>
    </source>
</evidence>
<dbReference type="GO" id="GO:0005524">
    <property type="term" value="F:ATP binding"/>
    <property type="evidence" value="ECO:0007669"/>
    <property type="project" value="UniProtKB-KW"/>
</dbReference>
<evidence type="ECO:0000259" key="16">
    <source>
        <dbReference type="PROSITE" id="PS50885"/>
    </source>
</evidence>
<evidence type="ECO:0000313" key="17">
    <source>
        <dbReference type="EMBL" id="KEQ19589.1"/>
    </source>
</evidence>
<dbReference type="Proteomes" id="UP000028073">
    <property type="component" value="Unassembled WGS sequence"/>
</dbReference>
<evidence type="ECO:0000256" key="4">
    <source>
        <dbReference type="ARBA" id="ARBA00022475"/>
    </source>
</evidence>
<dbReference type="EMBL" id="JOKH01000001">
    <property type="protein sequence ID" value="KEQ19589.1"/>
    <property type="molecule type" value="Genomic_DNA"/>
</dbReference>
<keyword evidence="6" id="KW-0808">Transferase</keyword>
<evidence type="ECO:0000313" key="18">
    <source>
        <dbReference type="Proteomes" id="UP000028073"/>
    </source>
</evidence>
<dbReference type="InterPro" id="IPR036890">
    <property type="entry name" value="HATPase_C_sf"/>
</dbReference>
<evidence type="ECO:0000259" key="15">
    <source>
        <dbReference type="PROSITE" id="PS50109"/>
    </source>
</evidence>
<dbReference type="CDD" id="cd06225">
    <property type="entry name" value="HAMP"/>
    <property type="match status" value="1"/>
</dbReference>
<dbReference type="InterPro" id="IPR050398">
    <property type="entry name" value="HssS/ArlS-like"/>
</dbReference>
<protein>
    <recommendedName>
        <fullName evidence="3">histidine kinase</fullName>
        <ecNumber evidence="3">2.7.13.3</ecNumber>
    </recommendedName>
</protein>
<dbReference type="InterPro" id="IPR003661">
    <property type="entry name" value="HisK_dim/P_dom"/>
</dbReference>
<dbReference type="SMART" id="SM00387">
    <property type="entry name" value="HATPase_c"/>
    <property type="match status" value="1"/>
</dbReference>
<proteinExistence type="predicted"/>
<comment type="caution">
    <text evidence="17">The sequence shown here is derived from an EMBL/GenBank/DDBJ whole genome shotgun (WGS) entry which is preliminary data.</text>
</comment>
<comment type="subcellular location">
    <subcellularLocation>
        <location evidence="2">Cell membrane</location>
        <topology evidence="2">Multi-pass membrane protein</topology>
    </subcellularLocation>
</comment>
<dbReference type="PANTHER" id="PTHR45528:SF1">
    <property type="entry name" value="SENSOR HISTIDINE KINASE CPXA"/>
    <property type="match status" value="1"/>
</dbReference>
<organism evidence="17 18">
    <name type="scientific">Endozoicomonas numazuensis</name>
    <dbReference type="NCBI Taxonomy" id="1137799"/>
    <lineage>
        <taxon>Bacteria</taxon>
        <taxon>Pseudomonadati</taxon>
        <taxon>Pseudomonadota</taxon>
        <taxon>Gammaproteobacteria</taxon>
        <taxon>Oceanospirillales</taxon>
        <taxon>Endozoicomonadaceae</taxon>
        <taxon>Endozoicomonas</taxon>
    </lineage>
</organism>
<keyword evidence="12" id="KW-0902">Two-component regulatory system</keyword>
<dbReference type="Pfam" id="PF00672">
    <property type="entry name" value="HAMP"/>
    <property type="match status" value="1"/>
</dbReference>
<dbReference type="EC" id="2.7.13.3" evidence="3"/>
<dbReference type="SUPFAM" id="SSF47384">
    <property type="entry name" value="Homodimeric domain of signal transducing histidine kinase"/>
    <property type="match status" value="1"/>
</dbReference>
<feature type="transmembrane region" description="Helical" evidence="14">
    <location>
        <begin position="15"/>
        <end position="36"/>
    </location>
</feature>
<keyword evidence="10" id="KW-0067">ATP-binding</keyword>
<dbReference type="CDD" id="cd00082">
    <property type="entry name" value="HisKA"/>
    <property type="match status" value="1"/>
</dbReference>
<dbReference type="GO" id="GO:0000155">
    <property type="term" value="F:phosphorelay sensor kinase activity"/>
    <property type="evidence" value="ECO:0007669"/>
    <property type="project" value="InterPro"/>
</dbReference>
<keyword evidence="18" id="KW-1185">Reference proteome</keyword>
<evidence type="ECO:0000256" key="1">
    <source>
        <dbReference type="ARBA" id="ARBA00000085"/>
    </source>
</evidence>
<keyword evidence="9" id="KW-0418">Kinase</keyword>
<dbReference type="InterPro" id="IPR005467">
    <property type="entry name" value="His_kinase_dom"/>
</dbReference>
<dbReference type="PROSITE" id="PS50885">
    <property type="entry name" value="HAMP"/>
    <property type="match status" value="1"/>
</dbReference>
<reference evidence="17 18" key="1">
    <citation type="submission" date="2014-06" db="EMBL/GenBank/DDBJ databases">
        <title>Whole Genome Sequences of Three Symbiotic Endozoicomonas Bacteria.</title>
        <authorList>
            <person name="Neave M.J."/>
            <person name="Apprill A."/>
            <person name="Voolstra C.R."/>
        </authorList>
    </citation>
    <scope>NUCLEOTIDE SEQUENCE [LARGE SCALE GENOMIC DNA]</scope>
    <source>
        <strain evidence="17 18">DSM 25634</strain>
    </source>
</reference>
<dbReference type="Pfam" id="PF02518">
    <property type="entry name" value="HATPase_c"/>
    <property type="match status" value="1"/>
</dbReference>
<evidence type="ECO:0000256" key="2">
    <source>
        <dbReference type="ARBA" id="ARBA00004651"/>
    </source>
</evidence>
<accession>A0A081NMB6</accession>
<dbReference type="PRINTS" id="PR00344">
    <property type="entry name" value="BCTRLSENSOR"/>
</dbReference>
<dbReference type="InterPro" id="IPR003660">
    <property type="entry name" value="HAMP_dom"/>
</dbReference>
<keyword evidence="11 14" id="KW-1133">Transmembrane helix</keyword>
<evidence type="ECO:0000256" key="3">
    <source>
        <dbReference type="ARBA" id="ARBA00012438"/>
    </source>
</evidence>
<dbReference type="Gene3D" id="3.30.565.10">
    <property type="entry name" value="Histidine kinase-like ATPase, C-terminal domain"/>
    <property type="match status" value="1"/>
</dbReference>
<keyword evidence="4" id="KW-1003">Cell membrane</keyword>
<keyword evidence="7 14" id="KW-0812">Transmembrane</keyword>
<dbReference type="Gene3D" id="6.10.340.10">
    <property type="match status" value="1"/>
</dbReference>
<dbReference type="Gene3D" id="1.10.287.130">
    <property type="match status" value="1"/>
</dbReference>
<evidence type="ECO:0000256" key="11">
    <source>
        <dbReference type="ARBA" id="ARBA00022989"/>
    </source>
</evidence>
<evidence type="ECO:0000256" key="8">
    <source>
        <dbReference type="ARBA" id="ARBA00022741"/>
    </source>
</evidence>
<evidence type="ECO:0000256" key="9">
    <source>
        <dbReference type="ARBA" id="ARBA00022777"/>
    </source>
</evidence>
<dbReference type="PANTHER" id="PTHR45528">
    <property type="entry name" value="SENSOR HISTIDINE KINASE CPXA"/>
    <property type="match status" value="1"/>
</dbReference>
<evidence type="ECO:0000256" key="14">
    <source>
        <dbReference type="SAM" id="Phobius"/>
    </source>
</evidence>
<dbReference type="SMART" id="SM00388">
    <property type="entry name" value="HisKA"/>
    <property type="match status" value="1"/>
</dbReference>
<dbReference type="PROSITE" id="PS50109">
    <property type="entry name" value="HIS_KIN"/>
    <property type="match status" value="1"/>
</dbReference>